<name>A3DFS1_ACET2</name>
<dbReference type="GeneID" id="35805407"/>
<accession>A3DFS1</accession>
<proteinExistence type="predicted"/>
<dbReference type="Proteomes" id="UP000002145">
    <property type="component" value="Chromosome"/>
</dbReference>
<protein>
    <submittedName>
        <fullName evidence="1">Uncharacterized protein</fullName>
    </submittedName>
</protein>
<dbReference type="KEGG" id="cth:Cthe_1574"/>
<reference evidence="2" key="1">
    <citation type="submission" date="2007-02" db="EMBL/GenBank/DDBJ databases">
        <title>Complete sequence of Clostridium thermocellum ATCC 27405.</title>
        <authorList>
            <consortium name="US DOE Joint Genome Institute"/>
            <person name="Copeland A."/>
            <person name="Lucas S."/>
            <person name="Lapidus A."/>
            <person name="Barry K."/>
            <person name="Detter J.C."/>
            <person name="Glavina del Rio T."/>
            <person name="Hammon N."/>
            <person name="Israni S."/>
            <person name="Dalin E."/>
            <person name="Tice H."/>
            <person name="Pitluck S."/>
            <person name="Chertkov O."/>
            <person name="Brettin T."/>
            <person name="Bruce D."/>
            <person name="Han C."/>
            <person name="Tapia R."/>
            <person name="Gilna P."/>
            <person name="Schmutz J."/>
            <person name="Larimer F."/>
            <person name="Land M."/>
            <person name="Hauser L."/>
            <person name="Kyrpides N."/>
            <person name="Mikhailova N."/>
            <person name="Wu J.H.D."/>
            <person name="Newcomb M."/>
            <person name="Richardson P."/>
        </authorList>
    </citation>
    <scope>NUCLEOTIDE SEQUENCE [LARGE SCALE GENOMIC DNA]</scope>
    <source>
        <strain evidence="2">ATCC 27405 / DSM 1237 / JCM 9322 / NBRC 103400 / NCIMB 10682 / NRRL B-4536 / VPI 7372</strain>
    </source>
</reference>
<evidence type="ECO:0000313" key="1">
    <source>
        <dbReference type="EMBL" id="ABN52800.1"/>
    </source>
</evidence>
<organism evidence="1 2">
    <name type="scientific">Acetivibrio thermocellus (strain ATCC 27405 / DSM 1237 / JCM 9322 / NBRC 103400 / NCIMB 10682 / NRRL B-4536 / VPI 7372)</name>
    <name type="common">Clostridium thermocellum</name>
    <dbReference type="NCBI Taxonomy" id="203119"/>
    <lineage>
        <taxon>Bacteria</taxon>
        <taxon>Bacillati</taxon>
        <taxon>Bacillota</taxon>
        <taxon>Clostridia</taxon>
        <taxon>Eubacteriales</taxon>
        <taxon>Oscillospiraceae</taxon>
        <taxon>Acetivibrio</taxon>
    </lineage>
</organism>
<dbReference type="OrthoDB" id="1818930at2"/>
<sequence length="247" mass="27793">MMNDGKEKKNESNAESGSDYERIDDIFFRQINERRKEDPLIGAKLGAKEIFNTLLNAVRDSRGVHIETLICALGALAGYSCQASLRKEFVEIRGLSEEQVFTVIQAKNGKRYFFGDLINKPLFENQYSVWSLAAGIVQHMGVNIDFDILEIFKYVSATVGTENYGIPRIPEGHRTADVPINFVKAFWPLFLPRIEKYCASPREWPVLFGLAIQDGLLQGKDVIDPSLALKIVMESAIPMAKAEIVFD</sequence>
<dbReference type="EMBL" id="CP000568">
    <property type="protein sequence ID" value="ABN52800.1"/>
    <property type="molecule type" value="Genomic_DNA"/>
</dbReference>
<dbReference type="eggNOG" id="ENOG503357I">
    <property type="taxonomic scope" value="Bacteria"/>
</dbReference>
<dbReference type="AlphaFoldDB" id="A3DFS1"/>
<gene>
    <name evidence="1" type="ordered locus">Cthe_1574</name>
</gene>
<keyword evidence="2" id="KW-1185">Reference proteome</keyword>
<evidence type="ECO:0000313" key="2">
    <source>
        <dbReference type="Proteomes" id="UP000002145"/>
    </source>
</evidence>
<dbReference type="RefSeq" id="WP_004463932.1">
    <property type="nucleotide sequence ID" value="NC_009012.1"/>
</dbReference>
<dbReference type="HOGENOM" id="CLU_102875_0_0_9"/>
<reference evidence="1 2" key="2">
    <citation type="journal article" date="2013" name="Biotechnol. Biofuels">
        <title>Global transcriptome analysis of Clostridium thermocellum ATCC 27405 during growth on dilute acid pretreated Populus and switchgrass.</title>
        <authorList>
            <person name="Wilson C.M."/>
            <person name="Rodriguez M.Jr."/>
            <person name="Johnson C.M."/>
            <person name="Martin S.L."/>
            <person name="Chu T.M."/>
            <person name="Wolfinger R.D."/>
            <person name="Hauser L.J."/>
            <person name="Land M.L."/>
            <person name="Klingeman D.M."/>
            <person name="Syed M.H."/>
            <person name="Ragauskas A.J."/>
            <person name="Tschaplinski T.J."/>
            <person name="Mielenz J.R."/>
            <person name="Brown S.D."/>
        </authorList>
    </citation>
    <scope>NUCLEOTIDE SEQUENCE [LARGE SCALE GENOMIC DNA]</scope>
    <source>
        <strain evidence="2">ATCC 27405 / DSM 1237 / JCM 9322 / NBRC 103400 / NCIMB 10682 / NRRL B-4536 / VPI 7372</strain>
    </source>
</reference>